<feature type="region of interest" description="Disordered" evidence="1">
    <location>
        <begin position="1"/>
        <end position="25"/>
    </location>
</feature>
<feature type="compositionally biased region" description="Basic and acidic residues" evidence="1">
    <location>
        <begin position="14"/>
        <end position="25"/>
    </location>
</feature>
<accession>A0AAV6V4A2</accession>
<organism evidence="2 3">
    <name type="scientific">Oedothorax gibbosus</name>
    <dbReference type="NCBI Taxonomy" id="931172"/>
    <lineage>
        <taxon>Eukaryota</taxon>
        <taxon>Metazoa</taxon>
        <taxon>Ecdysozoa</taxon>
        <taxon>Arthropoda</taxon>
        <taxon>Chelicerata</taxon>
        <taxon>Arachnida</taxon>
        <taxon>Araneae</taxon>
        <taxon>Araneomorphae</taxon>
        <taxon>Entelegynae</taxon>
        <taxon>Araneoidea</taxon>
        <taxon>Linyphiidae</taxon>
        <taxon>Erigoninae</taxon>
        <taxon>Oedothorax</taxon>
    </lineage>
</organism>
<evidence type="ECO:0000313" key="2">
    <source>
        <dbReference type="EMBL" id="KAG8190838.1"/>
    </source>
</evidence>
<sequence>MGRSSSGHVLALSRRNDQGCHEDRSPNGELLVMEFEMAIVRSSLSETPNSTQVYLHTIPYHLYALTSVCKTT</sequence>
<dbReference type="Proteomes" id="UP000827092">
    <property type="component" value="Unassembled WGS sequence"/>
</dbReference>
<dbReference type="AlphaFoldDB" id="A0AAV6V4A2"/>
<dbReference type="EMBL" id="JAFNEN010000173">
    <property type="protein sequence ID" value="KAG8190838.1"/>
    <property type="molecule type" value="Genomic_DNA"/>
</dbReference>
<proteinExistence type="predicted"/>
<gene>
    <name evidence="2" type="ORF">JTE90_028335</name>
</gene>
<name>A0AAV6V4A2_9ARAC</name>
<comment type="caution">
    <text evidence="2">The sequence shown here is derived from an EMBL/GenBank/DDBJ whole genome shotgun (WGS) entry which is preliminary data.</text>
</comment>
<protein>
    <submittedName>
        <fullName evidence="2">Uncharacterized protein</fullName>
    </submittedName>
</protein>
<keyword evidence="3" id="KW-1185">Reference proteome</keyword>
<evidence type="ECO:0000313" key="3">
    <source>
        <dbReference type="Proteomes" id="UP000827092"/>
    </source>
</evidence>
<reference evidence="2 3" key="1">
    <citation type="journal article" date="2022" name="Nat. Ecol. Evol.">
        <title>A masculinizing supergene underlies an exaggerated male reproductive morph in a spider.</title>
        <authorList>
            <person name="Hendrickx F."/>
            <person name="De Corte Z."/>
            <person name="Sonet G."/>
            <person name="Van Belleghem S.M."/>
            <person name="Kostlbacher S."/>
            <person name="Vangestel C."/>
        </authorList>
    </citation>
    <scope>NUCLEOTIDE SEQUENCE [LARGE SCALE GENOMIC DNA]</scope>
    <source>
        <strain evidence="2">W744_W776</strain>
    </source>
</reference>
<evidence type="ECO:0000256" key="1">
    <source>
        <dbReference type="SAM" id="MobiDB-lite"/>
    </source>
</evidence>